<evidence type="ECO:0000313" key="4">
    <source>
        <dbReference type="EMBL" id="EAT14637.1"/>
    </source>
</evidence>
<dbReference type="PROSITE" id="PS50110">
    <property type="entry name" value="RESPONSE_REGULATORY"/>
    <property type="match status" value="1"/>
</dbReference>
<organism evidence="4 5">
    <name type="scientific">Desulfuromonas acetoxidans (strain DSM 684 / 11070)</name>
    <dbReference type="NCBI Taxonomy" id="281689"/>
    <lineage>
        <taxon>Bacteria</taxon>
        <taxon>Pseudomonadati</taxon>
        <taxon>Thermodesulfobacteriota</taxon>
        <taxon>Desulfuromonadia</taxon>
        <taxon>Desulfuromonadales</taxon>
        <taxon>Desulfuromonadaceae</taxon>
        <taxon>Desulfuromonas</taxon>
    </lineage>
</organism>
<dbReference type="OrthoDB" id="9786548at2"/>
<proteinExistence type="predicted"/>
<dbReference type="PANTHER" id="PTHR44591:SF25">
    <property type="entry name" value="CHEMOTAXIS TWO-COMPONENT RESPONSE REGULATOR"/>
    <property type="match status" value="1"/>
</dbReference>
<keyword evidence="1 2" id="KW-0597">Phosphoprotein</keyword>
<dbReference type="InterPro" id="IPR011006">
    <property type="entry name" value="CheY-like_superfamily"/>
</dbReference>
<feature type="domain" description="Response regulatory" evidence="3">
    <location>
        <begin position="4"/>
        <end position="120"/>
    </location>
</feature>
<dbReference type="PANTHER" id="PTHR44591">
    <property type="entry name" value="STRESS RESPONSE REGULATOR PROTEIN 1"/>
    <property type="match status" value="1"/>
</dbReference>
<dbReference type="AlphaFoldDB" id="Q1JWP2"/>
<evidence type="ECO:0000256" key="2">
    <source>
        <dbReference type="PROSITE-ProRule" id="PRU00169"/>
    </source>
</evidence>
<evidence type="ECO:0000256" key="1">
    <source>
        <dbReference type="ARBA" id="ARBA00022553"/>
    </source>
</evidence>
<dbReference type="Gene3D" id="3.40.50.2300">
    <property type="match status" value="1"/>
</dbReference>
<sequence length="121" mass="12863">MAKTILAVDDSKSILQMVSFTLKGAGYQVIEASNGQEGLAAAQRQKIDLVLTDLNMPVMDGLTMVQKLRASPACKFTPILMLTTEAGADFKAKGKAAGLTGWLVKPFDPQKLLGVVKKVLG</sequence>
<dbReference type="EMBL" id="AAEW02000020">
    <property type="protein sequence ID" value="EAT14637.1"/>
    <property type="molecule type" value="Genomic_DNA"/>
</dbReference>
<dbReference type="GO" id="GO:0000160">
    <property type="term" value="P:phosphorelay signal transduction system"/>
    <property type="evidence" value="ECO:0007669"/>
    <property type="project" value="InterPro"/>
</dbReference>
<dbReference type="CDD" id="cd17562">
    <property type="entry name" value="REC_CheY4-like"/>
    <property type="match status" value="1"/>
</dbReference>
<comment type="caution">
    <text evidence="4">The sequence shown here is derived from an EMBL/GenBank/DDBJ whole genome shotgun (WGS) entry which is preliminary data.</text>
</comment>
<feature type="modified residue" description="4-aspartylphosphate" evidence="2">
    <location>
        <position position="53"/>
    </location>
</feature>
<dbReference type="InterPro" id="IPR001789">
    <property type="entry name" value="Sig_transdc_resp-reg_receiver"/>
</dbReference>
<accession>Q1JWP2</accession>
<dbReference type="RefSeq" id="WP_006002316.1">
    <property type="nucleotide sequence ID" value="NZ_AAEW02000020.1"/>
</dbReference>
<protein>
    <submittedName>
        <fullName evidence="4">Response regulator receiver protein</fullName>
    </submittedName>
</protein>
<evidence type="ECO:0000313" key="5">
    <source>
        <dbReference type="Proteomes" id="UP000005695"/>
    </source>
</evidence>
<reference evidence="4" key="2">
    <citation type="submission" date="2006-05" db="EMBL/GenBank/DDBJ databases">
        <title>Sequencing of the draft genome and assembly of Desulfuromonas acetoxidans DSM 684.</title>
        <authorList>
            <consortium name="US DOE Joint Genome Institute (JGI-PGF)"/>
            <person name="Copeland A."/>
            <person name="Lucas S."/>
            <person name="Lapidus A."/>
            <person name="Barry K."/>
            <person name="Detter J.C."/>
            <person name="Glavina del Rio T."/>
            <person name="Hammon N."/>
            <person name="Israni S."/>
            <person name="Dalin E."/>
            <person name="Tice H."/>
            <person name="Bruce D."/>
            <person name="Pitluck S."/>
            <person name="Richardson P."/>
        </authorList>
    </citation>
    <scope>NUCLEOTIDE SEQUENCE [LARGE SCALE GENOMIC DNA]</scope>
    <source>
        <strain evidence="4">DSM 684</strain>
    </source>
</reference>
<dbReference type="SMART" id="SM00448">
    <property type="entry name" value="REC"/>
    <property type="match status" value="1"/>
</dbReference>
<dbReference type="InterPro" id="IPR050595">
    <property type="entry name" value="Bact_response_regulator"/>
</dbReference>
<gene>
    <name evidence="4" type="ORF">Dace_0600</name>
</gene>
<keyword evidence="5" id="KW-1185">Reference proteome</keyword>
<name>Q1JWP2_DESA6</name>
<dbReference type="Pfam" id="PF00072">
    <property type="entry name" value="Response_reg"/>
    <property type="match status" value="1"/>
</dbReference>
<evidence type="ECO:0000259" key="3">
    <source>
        <dbReference type="PROSITE" id="PS50110"/>
    </source>
</evidence>
<dbReference type="Proteomes" id="UP000005695">
    <property type="component" value="Unassembled WGS sequence"/>
</dbReference>
<reference evidence="4" key="1">
    <citation type="submission" date="2006-05" db="EMBL/GenBank/DDBJ databases">
        <title>Annotation of the draft genome assembly of Desulfuromonas acetoxidans DSM 684.</title>
        <authorList>
            <consortium name="US DOE Joint Genome Institute (JGI-ORNL)"/>
            <person name="Larimer F."/>
            <person name="Land M."/>
            <person name="Hauser L."/>
        </authorList>
    </citation>
    <scope>NUCLEOTIDE SEQUENCE [LARGE SCALE GENOMIC DNA]</scope>
    <source>
        <strain evidence="4">DSM 684</strain>
    </source>
</reference>
<dbReference type="SUPFAM" id="SSF52172">
    <property type="entry name" value="CheY-like"/>
    <property type="match status" value="1"/>
</dbReference>